<feature type="compositionally biased region" description="Polar residues" evidence="1">
    <location>
        <begin position="61"/>
        <end position="83"/>
    </location>
</feature>
<feature type="compositionally biased region" description="Acidic residues" evidence="1">
    <location>
        <begin position="47"/>
        <end position="56"/>
    </location>
</feature>
<reference evidence="2" key="1">
    <citation type="submission" date="2019-12" db="EMBL/GenBank/DDBJ databases">
        <title>Genome sequencing and annotation of Brassica cretica.</title>
        <authorList>
            <person name="Studholme D.J."/>
            <person name="Sarris P.F."/>
        </authorList>
    </citation>
    <scope>NUCLEOTIDE SEQUENCE</scope>
    <source>
        <strain evidence="2">PFS-102/07</strain>
        <tissue evidence="2">Leaf</tissue>
    </source>
</reference>
<evidence type="ECO:0000313" key="2">
    <source>
        <dbReference type="EMBL" id="KAF2593972.1"/>
    </source>
</evidence>
<accession>A0A3N6QI36</accession>
<feature type="compositionally biased region" description="Acidic residues" evidence="1">
    <location>
        <begin position="178"/>
        <end position="187"/>
    </location>
</feature>
<reference evidence="3" key="2">
    <citation type="submission" date="2019-12" db="EMBL/GenBank/DDBJ databases">
        <authorList>
            <person name="Studholme D.J."/>
            <person name="Sarris P."/>
        </authorList>
    </citation>
    <scope>NUCLEOTIDE SEQUENCE</scope>
    <source>
        <strain evidence="3">PFS-1207/04</strain>
        <tissue evidence="3">Leaf</tissue>
    </source>
</reference>
<dbReference type="AlphaFoldDB" id="A0A3N6QI36"/>
<keyword evidence="4" id="KW-1185">Reference proteome</keyword>
<evidence type="ECO:0000313" key="3">
    <source>
        <dbReference type="EMBL" id="KAF3515514.1"/>
    </source>
</evidence>
<dbReference type="OrthoDB" id="1134473at2759"/>
<gene>
    <name evidence="3" type="ORF">DY000_02061348</name>
    <name evidence="2" type="ORF">F2Q70_00043862</name>
</gene>
<dbReference type="Proteomes" id="UP000266723">
    <property type="component" value="Unassembled WGS sequence"/>
</dbReference>
<protein>
    <submittedName>
        <fullName evidence="2">Uncharacterized protein</fullName>
    </submittedName>
</protein>
<sequence>MDPNFKLLDNCDFDTQGLIAALNATADAEVVCDDGKKQERKRRLIEVDDDEVDTDVEITFPPTQSSQPGKQTSTGSGSVSNSKKPMIQSSIYGGIGSSSKVRQGKKKRLLLQYVEGGGVPTRLQKMKKKRFPRQTRCSRKTWMMILTRTMRMLIGRVGKDEIHDEEEEKLPFESIVNGEDEDEEEEI</sequence>
<name>A0A3N6QI36_BRACR</name>
<evidence type="ECO:0000256" key="1">
    <source>
        <dbReference type="SAM" id="MobiDB-lite"/>
    </source>
</evidence>
<organism evidence="2">
    <name type="scientific">Brassica cretica</name>
    <name type="common">Mustard</name>
    <dbReference type="NCBI Taxonomy" id="69181"/>
    <lineage>
        <taxon>Eukaryota</taxon>
        <taxon>Viridiplantae</taxon>
        <taxon>Streptophyta</taxon>
        <taxon>Embryophyta</taxon>
        <taxon>Tracheophyta</taxon>
        <taxon>Spermatophyta</taxon>
        <taxon>Magnoliopsida</taxon>
        <taxon>eudicotyledons</taxon>
        <taxon>Gunneridae</taxon>
        <taxon>Pentapetalae</taxon>
        <taxon>rosids</taxon>
        <taxon>malvids</taxon>
        <taxon>Brassicales</taxon>
        <taxon>Brassicaceae</taxon>
        <taxon>Brassiceae</taxon>
        <taxon>Brassica</taxon>
    </lineage>
</organism>
<evidence type="ECO:0000313" key="4">
    <source>
        <dbReference type="Proteomes" id="UP000266723"/>
    </source>
</evidence>
<feature type="region of interest" description="Disordered" evidence="1">
    <location>
        <begin position="161"/>
        <end position="187"/>
    </location>
</feature>
<dbReference type="EMBL" id="QGKY02000164">
    <property type="protein sequence ID" value="KAF2593972.1"/>
    <property type="molecule type" value="Genomic_DNA"/>
</dbReference>
<feature type="region of interest" description="Disordered" evidence="1">
    <location>
        <begin position="46"/>
        <end position="85"/>
    </location>
</feature>
<comment type="caution">
    <text evidence="2">The sequence shown here is derived from an EMBL/GenBank/DDBJ whole genome shotgun (WGS) entry which is preliminary data.</text>
</comment>
<reference evidence="3 4" key="3">
    <citation type="journal article" date="2020" name="BMC Genomics">
        <title>Intraspecific diversification of the crop wild relative Brassica cretica Lam. using demographic model selection.</title>
        <authorList>
            <person name="Kioukis A."/>
            <person name="Michalopoulou V.A."/>
            <person name="Briers L."/>
            <person name="Pirintsos S."/>
            <person name="Studholme D.J."/>
            <person name="Pavlidis P."/>
            <person name="Sarris P.F."/>
        </authorList>
    </citation>
    <scope>NUCLEOTIDE SEQUENCE [LARGE SCALE GENOMIC DNA]</scope>
    <source>
        <strain evidence="4">cv. PFS-1207/04</strain>
        <strain evidence="3">PFS-1207/04</strain>
    </source>
</reference>
<proteinExistence type="predicted"/>
<dbReference type="EMBL" id="QGKV02001556">
    <property type="protein sequence ID" value="KAF3515514.1"/>
    <property type="molecule type" value="Genomic_DNA"/>
</dbReference>